<name>A0A4Q9GR35_9MICO</name>
<organism evidence="1 2">
    <name type="scientific">Glaciihabitans arcticus</name>
    <dbReference type="NCBI Taxonomy" id="2668039"/>
    <lineage>
        <taxon>Bacteria</taxon>
        <taxon>Bacillati</taxon>
        <taxon>Actinomycetota</taxon>
        <taxon>Actinomycetes</taxon>
        <taxon>Micrococcales</taxon>
        <taxon>Microbacteriaceae</taxon>
        <taxon>Glaciihabitans</taxon>
    </lineage>
</organism>
<dbReference type="Gene3D" id="1.20.1290.10">
    <property type="entry name" value="AhpD-like"/>
    <property type="match status" value="1"/>
</dbReference>
<dbReference type="EMBL" id="SISG01000001">
    <property type="protein sequence ID" value="TBN57362.1"/>
    <property type="molecule type" value="Genomic_DNA"/>
</dbReference>
<comment type="caution">
    <text evidence="1">The sequence shown here is derived from an EMBL/GenBank/DDBJ whole genome shotgun (WGS) entry which is preliminary data.</text>
</comment>
<dbReference type="AlphaFoldDB" id="A0A4Q9GR35"/>
<sequence length="191" mass="20460">MEHMIIQTIPESEATGLVAESYAADRADLGYVPLHTKAMNLNPEALQAFEQLTGAIGGALGTRRYRLVTLAAARGARSAHCRLAHGRASLALFDEDQLTGIALDYRSAGLSDAEVAMMEFAEKVSRDASSMTDDDSRRLREHGFSDTEIVNIALAAAVRNYYSRAVQALAIEVEELPGLSASLHAALVSGL</sequence>
<evidence type="ECO:0000313" key="2">
    <source>
        <dbReference type="Proteomes" id="UP000294194"/>
    </source>
</evidence>
<accession>A0A4Q9GR35</accession>
<dbReference type="Proteomes" id="UP000294194">
    <property type="component" value="Unassembled WGS sequence"/>
</dbReference>
<reference evidence="2" key="1">
    <citation type="submission" date="2019-02" db="EMBL/GenBank/DDBJ databases">
        <title>Glaciihabitans arcticus sp. nov., a psychrotolerant bacterium isolated from polar soil.</title>
        <authorList>
            <person name="Dahal R.H."/>
        </authorList>
    </citation>
    <scope>NUCLEOTIDE SEQUENCE [LARGE SCALE GENOMIC DNA]</scope>
    <source>
        <strain evidence="2">RP-3-7</strain>
    </source>
</reference>
<protein>
    <submittedName>
        <fullName evidence="1">Carboxymuconolactone decarboxylase family protein</fullName>
    </submittedName>
</protein>
<dbReference type="SUPFAM" id="SSF69118">
    <property type="entry name" value="AhpD-like"/>
    <property type="match status" value="1"/>
</dbReference>
<dbReference type="PANTHER" id="PTHR35446:SF2">
    <property type="entry name" value="CARBOXYMUCONOLACTONE DECARBOXYLASE-LIKE DOMAIN-CONTAINING PROTEIN"/>
    <property type="match status" value="1"/>
</dbReference>
<evidence type="ECO:0000313" key="1">
    <source>
        <dbReference type="EMBL" id="TBN57362.1"/>
    </source>
</evidence>
<gene>
    <name evidence="1" type="ORF">EYE40_08105</name>
</gene>
<keyword evidence="2" id="KW-1185">Reference proteome</keyword>
<proteinExistence type="predicted"/>
<dbReference type="InterPro" id="IPR029032">
    <property type="entry name" value="AhpD-like"/>
</dbReference>
<dbReference type="PANTHER" id="PTHR35446">
    <property type="entry name" value="SI:CH211-175M2.5"/>
    <property type="match status" value="1"/>
</dbReference>